<proteinExistence type="predicted"/>
<dbReference type="OrthoDB" id="7836272at2"/>
<accession>A0A0M0LLR9</accession>
<protein>
    <recommendedName>
        <fullName evidence="1">NodB homology domain-containing protein</fullName>
    </recommendedName>
</protein>
<dbReference type="SUPFAM" id="SSF88713">
    <property type="entry name" value="Glycoside hydrolase/deacetylase"/>
    <property type="match status" value="1"/>
</dbReference>
<dbReference type="GO" id="GO:0005975">
    <property type="term" value="P:carbohydrate metabolic process"/>
    <property type="evidence" value="ECO:0007669"/>
    <property type="project" value="InterPro"/>
</dbReference>
<sequence>MGALIVSLDFELNWGVHDVFTIDKYGENILGSRKAIPKILQLFQKYEIHATWAIVGMIHCKDKKELLTCLESIEVPYENEALSAKHNLPNVGEDEQVDLYHYGNSLINKIKEMPNQEIGSHTFSHYYCLEKGQKIEHFEKDLQAVVNLNEGISSLVFPRNQVNLAYLELCDEYGITAYRGNEDSWIYGPYIKEMNTAIKRIFRLADHYINITGHHSYKLEKVSTQPIINVPSSRFLRPYSPKLRFLERLRLQRIKKSLTEAAKNNEYYHLWWHPHNFGKNTEKNLQFLEEILQHVEYLKGKYNFQSMHMRDIVNLINSNKKN</sequence>
<keyword evidence="3" id="KW-1185">Reference proteome</keyword>
<dbReference type="InterPro" id="IPR002509">
    <property type="entry name" value="NODB_dom"/>
</dbReference>
<comment type="caution">
    <text evidence="2">The sequence shown here is derived from an EMBL/GenBank/DDBJ whole genome shotgun (WGS) entry which is preliminary data.</text>
</comment>
<dbReference type="InterPro" id="IPR011330">
    <property type="entry name" value="Glyco_hydro/deAcase_b/a-brl"/>
</dbReference>
<feature type="domain" description="NodB homology" evidence="1">
    <location>
        <begin position="32"/>
        <end position="143"/>
    </location>
</feature>
<dbReference type="GO" id="GO:0016810">
    <property type="term" value="F:hydrolase activity, acting on carbon-nitrogen (but not peptide) bonds"/>
    <property type="evidence" value="ECO:0007669"/>
    <property type="project" value="InterPro"/>
</dbReference>
<dbReference type="Pfam" id="PF01522">
    <property type="entry name" value="Polysacc_deac_1"/>
    <property type="match status" value="1"/>
</dbReference>
<dbReference type="STRING" id="263475.AMD00_06015"/>
<dbReference type="CDD" id="cd10929">
    <property type="entry name" value="CE4_u5"/>
    <property type="match status" value="1"/>
</dbReference>
<dbReference type="AlphaFoldDB" id="A0A0M0LLR9"/>
<evidence type="ECO:0000313" key="3">
    <source>
        <dbReference type="Proteomes" id="UP000036867"/>
    </source>
</evidence>
<dbReference type="Gene3D" id="3.20.20.370">
    <property type="entry name" value="Glycoside hydrolase/deacetylase"/>
    <property type="match status" value="1"/>
</dbReference>
<dbReference type="EMBL" id="LILB01000001">
    <property type="protein sequence ID" value="KOO51974.1"/>
    <property type="molecule type" value="Genomic_DNA"/>
</dbReference>
<reference evidence="3" key="1">
    <citation type="submission" date="2015-08" db="EMBL/GenBank/DDBJ databases">
        <title>Fjat-10028 dsm 16317.</title>
        <authorList>
            <person name="Liu B."/>
            <person name="Wang J."/>
            <person name="Zhu Y."/>
            <person name="Liu G."/>
            <person name="Chen Q."/>
            <person name="Chen Z."/>
            <person name="Lan J."/>
            <person name="Che J."/>
            <person name="Ge C."/>
            <person name="Shi H."/>
            <person name="Pan Z."/>
            <person name="Liu X."/>
        </authorList>
    </citation>
    <scope>NUCLEOTIDE SEQUENCE [LARGE SCALE GENOMIC DNA]</scope>
    <source>
        <strain evidence="3">DSM 16317</strain>
    </source>
</reference>
<evidence type="ECO:0000259" key="1">
    <source>
        <dbReference type="Pfam" id="PF01522"/>
    </source>
</evidence>
<gene>
    <name evidence="2" type="ORF">AMD00_06015</name>
</gene>
<dbReference type="PATRIC" id="fig|263475.3.peg.1633"/>
<organism evidence="2 3">
    <name type="scientific">Viridibacillus arvi</name>
    <dbReference type="NCBI Taxonomy" id="263475"/>
    <lineage>
        <taxon>Bacteria</taxon>
        <taxon>Bacillati</taxon>
        <taxon>Bacillota</taxon>
        <taxon>Bacilli</taxon>
        <taxon>Bacillales</taxon>
        <taxon>Caryophanaceae</taxon>
        <taxon>Viridibacillus</taxon>
    </lineage>
</organism>
<name>A0A0M0LLR9_9BACL</name>
<evidence type="ECO:0000313" key="2">
    <source>
        <dbReference type="EMBL" id="KOO51974.1"/>
    </source>
</evidence>
<dbReference type="Proteomes" id="UP000036867">
    <property type="component" value="Unassembled WGS sequence"/>
</dbReference>